<gene>
    <name evidence="1" type="ORF">M408DRAFT_330020</name>
</gene>
<organism evidence="1 2">
    <name type="scientific">Serendipita vermifera MAFF 305830</name>
    <dbReference type="NCBI Taxonomy" id="933852"/>
    <lineage>
        <taxon>Eukaryota</taxon>
        <taxon>Fungi</taxon>
        <taxon>Dikarya</taxon>
        <taxon>Basidiomycota</taxon>
        <taxon>Agaricomycotina</taxon>
        <taxon>Agaricomycetes</taxon>
        <taxon>Sebacinales</taxon>
        <taxon>Serendipitaceae</taxon>
        <taxon>Serendipita</taxon>
    </lineage>
</organism>
<reference evidence="1 2" key="1">
    <citation type="submission" date="2014-04" db="EMBL/GenBank/DDBJ databases">
        <authorList>
            <consortium name="DOE Joint Genome Institute"/>
            <person name="Kuo A."/>
            <person name="Zuccaro A."/>
            <person name="Kohler A."/>
            <person name="Nagy L.G."/>
            <person name="Floudas D."/>
            <person name="Copeland A."/>
            <person name="Barry K.W."/>
            <person name="Cichocki N."/>
            <person name="Veneault-Fourrey C."/>
            <person name="LaButti K."/>
            <person name="Lindquist E.A."/>
            <person name="Lipzen A."/>
            <person name="Lundell T."/>
            <person name="Morin E."/>
            <person name="Murat C."/>
            <person name="Sun H."/>
            <person name="Tunlid A."/>
            <person name="Henrissat B."/>
            <person name="Grigoriev I.V."/>
            <person name="Hibbett D.S."/>
            <person name="Martin F."/>
            <person name="Nordberg H.P."/>
            <person name="Cantor M.N."/>
            <person name="Hua S.X."/>
        </authorList>
    </citation>
    <scope>NUCLEOTIDE SEQUENCE [LARGE SCALE GENOMIC DNA]</scope>
    <source>
        <strain evidence="1 2">MAFF 305830</strain>
    </source>
</reference>
<evidence type="ECO:0000313" key="1">
    <source>
        <dbReference type="EMBL" id="KIM27588.1"/>
    </source>
</evidence>
<dbReference type="AlphaFoldDB" id="A0A0C2WMV8"/>
<sequence length="183" mass="20874">MTHSIIMNWNFAKGEPVIESTLDGHSENGDFVPRYRFTKGPNGATMVFKIHNRHSAQIGHIRWQMTSMHSSSIFLRANAYFNGRTIGSGIPLHEFRKRVDGSPDAREFSLNGRTFFWIRSNEHLQDMICWSRRPDGSVQCAAFYEENGGILTVHPAGQSQGDIIDEIPVSCIVNLYMRDLKTW</sequence>
<protein>
    <submittedName>
        <fullName evidence="1">Uncharacterized protein</fullName>
    </submittedName>
</protein>
<evidence type="ECO:0000313" key="2">
    <source>
        <dbReference type="Proteomes" id="UP000054097"/>
    </source>
</evidence>
<dbReference type="Proteomes" id="UP000054097">
    <property type="component" value="Unassembled WGS sequence"/>
</dbReference>
<dbReference type="EMBL" id="KN824298">
    <property type="protein sequence ID" value="KIM27588.1"/>
    <property type="molecule type" value="Genomic_DNA"/>
</dbReference>
<accession>A0A0C2WMV8</accession>
<name>A0A0C2WMV8_SERVB</name>
<dbReference type="HOGENOM" id="CLU_1475994_0_0_1"/>
<keyword evidence="2" id="KW-1185">Reference proteome</keyword>
<dbReference type="OrthoDB" id="3132420at2759"/>
<reference evidence="2" key="2">
    <citation type="submission" date="2015-01" db="EMBL/GenBank/DDBJ databases">
        <title>Evolutionary Origins and Diversification of the Mycorrhizal Mutualists.</title>
        <authorList>
            <consortium name="DOE Joint Genome Institute"/>
            <consortium name="Mycorrhizal Genomics Consortium"/>
            <person name="Kohler A."/>
            <person name="Kuo A."/>
            <person name="Nagy L.G."/>
            <person name="Floudas D."/>
            <person name="Copeland A."/>
            <person name="Barry K.W."/>
            <person name="Cichocki N."/>
            <person name="Veneault-Fourrey C."/>
            <person name="LaButti K."/>
            <person name="Lindquist E.A."/>
            <person name="Lipzen A."/>
            <person name="Lundell T."/>
            <person name="Morin E."/>
            <person name="Murat C."/>
            <person name="Riley R."/>
            <person name="Ohm R."/>
            <person name="Sun H."/>
            <person name="Tunlid A."/>
            <person name="Henrissat B."/>
            <person name="Grigoriev I.V."/>
            <person name="Hibbett D.S."/>
            <person name="Martin F."/>
        </authorList>
    </citation>
    <scope>NUCLEOTIDE SEQUENCE [LARGE SCALE GENOMIC DNA]</scope>
    <source>
        <strain evidence="2">MAFF 305830</strain>
    </source>
</reference>
<proteinExistence type="predicted"/>